<dbReference type="Pfam" id="PF07690">
    <property type="entry name" value="MFS_1"/>
    <property type="match status" value="1"/>
</dbReference>
<dbReference type="InterPro" id="IPR052714">
    <property type="entry name" value="MFS_Exporter"/>
</dbReference>
<feature type="transmembrane region" description="Helical" evidence="5">
    <location>
        <begin position="248"/>
        <end position="267"/>
    </location>
</feature>
<gene>
    <name evidence="7" type="ORF">L3556_12325</name>
</gene>
<feature type="transmembrane region" description="Helical" evidence="5">
    <location>
        <begin position="103"/>
        <end position="126"/>
    </location>
</feature>
<feature type="transmembrane region" description="Helical" evidence="5">
    <location>
        <begin position="304"/>
        <end position="326"/>
    </location>
</feature>
<comment type="caution">
    <text evidence="7">The sequence shown here is derived from an EMBL/GenBank/DDBJ whole genome shotgun (WGS) entry which is preliminary data.</text>
</comment>
<feature type="transmembrane region" description="Helical" evidence="5">
    <location>
        <begin position="368"/>
        <end position="387"/>
    </location>
</feature>
<reference evidence="7" key="1">
    <citation type="journal article" date="2022" name="Genome Biol. Evol.">
        <title>A New Gene Family Diagnostic for Intracellular Biomineralization of Amorphous Ca Carbonates by Cyanobacteria.</title>
        <authorList>
            <person name="Benzerara K."/>
            <person name="Duprat E."/>
            <person name="Bitard-Feildel T."/>
            <person name="Caumes G."/>
            <person name="Cassier-Chauvat C."/>
            <person name="Chauvat F."/>
            <person name="Dezi M."/>
            <person name="Diop S.I."/>
            <person name="Gaschignard G."/>
            <person name="Gorgen S."/>
            <person name="Gugger M."/>
            <person name="Lopez-Garcia P."/>
            <person name="Millet M."/>
            <person name="Skouri-Panet F."/>
            <person name="Moreira D."/>
            <person name="Callebaut I."/>
        </authorList>
    </citation>
    <scope>NUCLEOTIDE SEQUENCE</scope>
    <source>
        <strain evidence="7">G9</strain>
    </source>
</reference>
<evidence type="ECO:0000313" key="7">
    <source>
        <dbReference type="EMBL" id="MDG2991711.1"/>
    </source>
</evidence>
<evidence type="ECO:0000313" key="8">
    <source>
        <dbReference type="Proteomes" id="UP001154265"/>
    </source>
</evidence>
<feature type="transmembrane region" description="Helical" evidence="5">
    <location>
        <begin position="279"/>
        <end position="298"/>
    </location>
</feature>
<organism evidence="7 8">
    <name type="scientific">Candidatus Synechococcus calcipolaris G9</name>
    <dbReference type="NCBI Taxonomy" id="1497997"/>
    <lineage>
        <taxon>Bacteria</taxon>
        <taxon>Bacillati</taxon>
        <taxon>Cyanobacteriota</taxon>
        <taxon>Cyanophyceae</taxon>
        <taxon>Synechococcales</taxon>
        <taxon>Synechococcaceae</taxon>
        <taxon>Synechococcus</taxon>
    </lineage>
</organism>
<proteinExistence type="predicted"/>
<dbReference type="Proteomes" id="UP001154265">
    <property type="component" value="Unassembled WGS sequence"/>
</dbReference>
<dbReference type="PANTHER" id="PTHR23531">
    <property type="entry name" value="QUINOLENE RESISTANCE PROTEIN NORA"/>
    <property type="match status" value="1"/>
</dbReference>
<feature type="transmembrane region" description="Helical" evidence="5">
    <location>
        <begin position="220"/>
        <end position="242"/>
    </location>
</feature>
<protein>
    <submittedName>
        <fullName evidence="7">MFS transporter</fullName>
    </submittedName>
</protein>
<keyword evidence="2 5" id="KW-0812">Transmembrane</keyword>
<keyword evidence="8" id="KW-1185">Reference proteome</keyword>
<keyword evidence="3 5" id="KW-1133">Transmembrane helix</keyword>
<feature type="transmembrane region" description="Helical" evidence="5">
    <location>
        <begin position="166"/>
        <end position="187"/>
    </location>
</feature>
<evidence type="ECO:0000256" key="5">
    <source>
        <dbReference type="SAM" id="Phobius"/>
    </source>
</evidence>
<dbReference type="CDD" id="cd17489">
    <property type="entry name" value="MFS_YfcJ_like"/>
    <property type="match status" value="1"/>
</dbReference>
<sequence length="411" mass="44016">MLTLLGLPPQVRKTLFALWMTALLFWSSLASLLPTLPLYIRDVGGTPHQIGIVMGAFAVGLLVSRAWLGRVADQRGRKMVLVIGLAVAAAAPLIYHLSQSLWLLAWVRAFHGISIAAFTTGYLALVTDVAPSEHRGEVIGYTSLAHPIGVAIGPSIGSWIHEWAGYLPLFMISSGLALIGLICIWPIREPESSRRSGLGSTLNKGLFWRLLLGDRLRTPALVMLLVGLTFGIMATFIPLFIADMDFSLNAGTFYTAAAIASFLGRILTGAASDRWGRGIFISMSLGFYGLSMVQLAQVTSDQQLLLAAVIQGLGSGILIPMMAAMMADRSLPQERGRVLSLSLGGFDLGIAIAGPVFGALVIPLGLPFLFLLAGGFSFLGLVLFMSFSSKTFGESLLFALGRSRDRYALES</sequence>
<dbReference type="PROSITE" id="PS50850">
    <property type="entry name" value="MFS"/>
    <property type="match status" value="1"/>
</dbReference>
<dbReference type="EMBL" id="JAKKUT010000002">
    <property type="protein sequence ID" value="MDG2991711.1"/>
    <property type="molecule type" value="Genomic_DNA"/>
</dbReference>
<dbReference type="RefSeq" id="WP_277867574.1">
    <property type="nucleotide sequence ID" value="NZ_JAKKUT010000002.1"/>
</dbReference>
<reference evidence="7" key="2">
    <citation type="submission" date="2022-01" db="EMBL/GenBank/DDBJ databases">
        <authorList>
            <person name="Zivanovic Y."/>
            <person name="Moreira D."/>
            <person name="Lopez-Garcia P."/>
        </authorList>
    </citation>
    <scope>NUCLEOTIDE SEQUENCE</scope>
    <source>
        <strain evidence="7">G9</strain>
    </source>
</reference>
<name>A0ABT6F1Q9_9SYNE</name>
<dbReference type="InterPro" id="IPR011701">
    <property type="entry name" value="MFS"/>
</dbReference>
<dbReference type="InterPro" id="IPR036259">
    <property type="entry name" value="MFS_trans_sf"/>
</dbReference>
<accession>A0ABT6F1Q9</accession>
<evidence type="ECO:0000256" key="2">
    <source>
        <dbReference type="ARBA" id="ARBA00022692"/>
    </source>
</evidence>
<feature type="transmembrane region" description="Helical" evidence="5">
    <location>
        <begin position="138"/>
        <end position="160"/>
    </location>
</feature>
<feature type="transmembrane region" description="Helical" evidence="5">
    <location>
        <begin position="338"/>
        <end position="362"/>
    </location>
</feature>
<dbReference type="PANTHER" id="PTHR23531:SF1">
    <property type="entry name" value="QUINOLENE RESISTANCE PROTEIN NORA"/>
    <property type="match status" value="1"/>
</dbReference>
<comment type="subcellular location">
    <subcellularLocation>
        <location evidence="1">Cell membrane</location>
        <topology evidence="1">Multi-pass membrane protein</topology>
    </subcellularLocation>
</comment>
<dbReference type="InterPro" id="IPR020846">
    <property type="entry name" value="MFS_dom"/>
</dbReference>
<keyword evidence="4 5" id="KW-0472">Membrane</keyword>
<feature type="domain" description="Major facilitator superfamily (MFS) profile" evidence="6">
    <location>
        <begin position="14"/>
        <end position="392"/>
    </location>
</feature>
<feature type="transmembrane region" description="Helical" evidence="5">
    <location>
        <begin position="80"/>
        <end position="97"/>
    </location>
</feature>
<evidence type="ECO:0000256" key="3">
    <source>
        <dbReference type="ARBA" id="ARBA00022989"/>
    </source>
</evidence>
<dbReference type="SUPFAM" id="SSF103473">
    <property type="entry name" value="MFS general substrate transporter"/>
    <property type="match status" value="1"/>
</dbReference>
<evidence type="ECO:0000256" key="1">
    <source>
        <dbReference type="ARBA" id="ARBA00004651"/>
    </source>
</evidence>
<evidence type="ECO:0000259" key="6">
    <source>
        <dbReference type="PROSITE" id="PS50850"/>
    </source>
</evidence>
<feature type="transmembrane region" description="Helical" evidence="5">
    <location>
        <begin position="46"/>
        <end position="68"/>
    </location>
</feature>
<dbReference type="Gene3D" id="1.20.1250.20">
    <property type="entry name" value="MFS general substrate transporter like domains"/>
    <property type="match status" value="2"/>
</dbReference>
<evidence type="ECO:0000256" key="4">
    <source>
        <dbReference type="ARBA" id="ARBA00023136"/>
    </source>
</evidence>